<organism evidence="4 5">
    <name type="scientific">Mytilus edulis</name>
    <name type="common">Blue mussel</name>
    <dbReference type="NCBI Taxonomy" id="6550"/>
    <lineage>
        <taxon>Eukaryota</taxon>
        <taxon>Metazoa</taxon>
        <taxon>Spiralia</taxon>
        <taxon>Lophotrochozoa</taxon>
        <taxon>Mollusca</taxon>
        <taxon>Bivalvia</taxon>
        <taxon>Autobranchia</taxon>
        <taxon>Pteriomorphia</taxon>
        <taxon>Mytilida</taxon>
        <taxon>Mytiloidea</taxon>
        <taxon>Mytilidae</taxon>
        <taxon>Mytilinae</taxon>
        <taxon>Mytilus</taxon>
    </lineage>
</organism>
<dbReference type="Proteomes" id="UP000683360">
    <property type="component" value="Unassembled WGS sequence"/>
</dbReference>
<dbReference type="AlphaFoldDB" id="A0A8S3SLD8"/>
<evidence type="ECO:0000256" key="2">
    <source>
        <dbReference type="SAM" id="MobiDB-lite"/>
    </source>
</evidence>
<protein>
    <recommendedName>
        <fullName evidence="3">FAM194 C-terminal domain-containing protein</fullName>
    </recommendedName>
</protein>
<dbReference type="PANTHER" id="PTHR23093:SF16">
    <property type="entry name" value="FAM194 C-TERMINAL DOMAIN-CONTAINING PROTEIN"/>
    <property type="match status" value="1"/>
</dbReference>
<evidence type="ECO:0000256" key="1">
    <source>
        <dbReference type="SAM" id="Coils"/>
    </source>
</evidence>
<feature type="compositionally biased region" description="Basic and acidic residues" evidence="2">
    <location>
        <begin position="241"/>
        <end position="257"/>
    </location>
</feature>
<dbReference type="EMBL" id="CAJPWZ010001684">
    <property type="protein sequence ID" value="CAG2221603.1"/>
    <property type="molecule type" value="Genomic_DNA"/>
</dbReference>
<reference evidence="4" key="1">
    <citation type="submission" date="2021-03" db="EMBL/GenBank/DDBJ databases">
        <authorList>
            <person name="Bekaert M."/>
        </authorList>
    </citation>
    <scope>NUCLEOTIDE SEQUENCE</scope>
</reference>
<dbReference type="PANTHER" id="PTHR23093">
    <property type="entry name" value="SIMILAR TO CHROMOSOME 3 OPEN READING FRAME 20"/>
    <property type="match status" value="1"/>
</dbReference>
<feature type="coiled-coil region" evidence="1">
    <location>
        <begin position="321"/>
        <end position="348"/>
    </location>
</feature>
<evidence type="ECO:0000313" key="5">
    <source>
        <dbReference type="Proteomes" id="UP000683360"/>
    </source>
</evidence>
<keyword evidence="1" id="KW-0175">Coiled coil</keyword>
<gene>
    <name evidence="4" type="ORF">MEDL_34975</name>
</gene>
<feature type="domain" description="FAM194 C-terminal" evidence="3">
    <location>
        <begin position="408"/>
        <end position="548"/>
    </location>
</feature>
<keyword evidence="5" id="KW-1185">Reference proteome</keyword>
<feature type="compositionally biased region" description="Basic and acidic residues" evidence="2">
    <location>
        <begin position="217"/>
        <end position="231"/>
    </location>
</feature>
<name>A0A8S3SLD8_MYTED</name>
<evidence type="ECO:0000313" key="4">
    <source>
        <dbReference type="EMBL" id="CAG2221603.1"/>
    </source>
</evidence>
<comment type="caution">
    <text evidence="4">The sequence shown here is derived from an EMBL/GenBank/DDBJ whole genome shotgun (WGS) entry which is preliminary data.</text>
</comment>
<dbReference type="InterPro" id="IPR029281">
    <property type="entry name" value="FAM194_C"/>
</dbReference>
<feature type="region of interest" description="Disordered" evidence="2">
    <location>
        <begin position="177"/>
        <end position="281"/>
    </location>
</feature>
<dbReference type="OrthoDB" id="6351677at2759"/>
<dbReference type="Pfam" id="PF14977">
    <property type="entry name" value="FAM194"/>
    <property type="match status" value="1"/>
</dbReference>
<accession>A0A8S3SLD8</accession>
<sequence>MAANDVLYNEKEIYFFQQEVKRKIPKRCRKAPEELPEALRFAHPNPKVAAYLASKNREALKHQEQDPFGDGLGKKKLAANINQSVTNIKNRLDSALSNDEDSQKYLFEDTKSTSYTILQQLAKYLYSYDDIADHVPKSLEYQLMSTWKELTNDVIYVQREWQTVEIKEQYFNSLRDTHSDDEDDDVLGGRTSVLDKSSKPKVKKISNRPLIPEIIEDDSKGDNRMPKRSDSRMSTQSVARSKLEVRAGGRASRDHRGSRISPNQPIYKPRKVAGLRSPNIRKGLHDDAYSNIAETPSDPRSTALVTISFSLKDKKGVIMDNNVEEVDRKKLQEEYEAFKELIKTVKQQQQDDLDEGKDKPVVVRYYGDHKKEVLLKYRKSPVKTDSPVLGKSGKIRIPIIGDDRNEGKQLIQATVHDGTSFVYYPSGKPAIMFSSAGYGRPGYYLVAYDDGNNPRMLACFTPCGKGVCFSNTSKNIRFLSTAKGGHLTDTEGSVIQRWKWPMGSVKLGTPVILQLNSHLVFRCYSQTSMAIVFNCQKETAKFPILPYTGAVEKEDNEQLLTGINFTSRAAKELMRIFAPKTKTKNRGKQKKVKAHIAEMQKLLEFPDKLQYEHESERDLARLQRKAKNLVDDWMEHYRVTIGLISPDISRMKDRPEFTDYRRKIQSARISERLDRDPASQRPVLDLATDRRIRAPSAPLVLSRTTPKDTARKSAVASVVKFDDEPHEIGDDDVSPTALAVLERLTQSAGKRSTRSTRTSLSSAPVSRQLTSLSHIDLSSVKVHCPIAIRQQLLGLERPSCRCSRHYIPQITDIEYDDFVSTEAPESQVIVISVISSLFPYVNSAEDMLEEIYMNQNRNRTKPCVQGRNDTYRIFQYDINTAAEGSHHTTPLLLTRHNVVPGMILMYMNGHLSFCDHIFNGYGNARRDFKKQVMKTRLQAMQGFALPRDFRFSPVKGKSGMRSAWGGEIGGTGVDHWGNPGMSVDSALMPIQRPLTSSTDEDRVDRLRENTNIQQVKWIRPRSQLLLVELNGDGDIDEDFLTVFLGDFSVIGLFVPRLVDLQRI</sequence>
<evidence type="ECO:0000259" key="3">
    <source>
        <dbReference type="Pfam" id="PF14977"/>
    </source>
</evidence>
<proteinExistence type="predicted"/>